<evidence type="ECO:0000256" key="2">
    <source>
        <dbReference type="ARBA" id="ARBA00012438"/>
    </source>
</evidence>
<sequence length="460" mass="50035">MWHRFLRWLRSAPITDPVDRRNAPVMQALLLCYGLLLPLNWAWRIIARGSLPTEGRMIILLMDVAIIALAWISIVMIRRGRFKPAIVLFLAPQLISLAIVFFQFGTQPGVIDPAPTILPLVIGGLVLGRTALWTVFGLLMLVFGIGFATEIRDAGGTTEAIRKALVNVPAVLISHLLITAVLDRTIQALRESLGESIAHSRALQHEMAVRERAQAQLIHSQKMEATGRLASGIAHDFNNILGIILGFASQRHQSGTATVSRAAALEESLEGVEIAARRGSAISRKLLRFGRHDVSSIEVFDAGNAIHELKPMLRQMFDADIGLEILVEPQALPVRLDRSQFELMILNIAANARDAMHQGGDFSIEVGRLQEQRGEMVRIGLSDTGHGMTEEVLHRAFDPFYSTKPADSGTGLGLSVVRDLVENAGGRIETNSRLGIGTTFAILLPLAPSGPPADAASGNK</sequence>
<feature type="transmembrane region" description="Helical" evidence="3">
    <location>
        <begin position="164"/>
        <end position="182"/>
    </location>
</feature>
<dbReference type="PANTHER" id="PTHR43065">
    <property type="entry name" value="SENSOR HISTIDINE KINASE"/>
    <property type="match status" value="1"/>
</dbReference>
<reference evidence="5 6" key="1">
    <citation type="submission" date="2023-07" db="EMBL/GenBank/DDBJ databases">
        <title>Sorghum-associated microbial communities from plants grown in Nebraska, USA.</title>
        <authorList>
            <person name="Schachtman D."/>
        </authorList>
    </citation>
    <scope>NUCLEOTIDE SEQUENCE [LARGE SCALE GENOMIC DNA]</scope>
    <source>
        <strain evidence="5 6">BE107</strain>
    </source>
</reference>
<dbReference type="SUPFAM" id="SSF55874">
    <property type="entry name" value="ATPase domain of HSP90 chaperone/DNA topoisomerase II/histidine kinase"/>
    <property type="match status" value="1"/>
</dbReference>
<gene>
    <name evidence="5" type="ORF">J2W94_000171</name>
</gene>
<feature type="transmembrane region" description="Helical" evidence="3">
    <location>
        <begin position="117"/>
        <end position="143"/>
    </location>
</feature>
<dbReference type="Pfam" id="PF02518">
    <property type="entry name" value="HATPase_c"/>
    <property type="match status" value="1"/>
</dbReference>
<feature type="transmembrane region" description="Helical" evidence="3">
    <location>
        <begin position="58"/>
        <end position="77"/>
    </location>
</feature>
<keyword evidence="5" id="KW-0418">Kinase</keyword>
<feature type="transmembrane region" description="Helical" evidence="3">
    <location>
        <begin position="84"/>
        <end position="105"/>
    </location>
</feature>
<dbReference type="GO" id="GO:0016301">
    <property type="term" value="F:kinase activity"/>
    <property type="evidence" value="ECO:0007669"/>
    <property type="project" value="UniProtKB-KW"/>
</dbReference>
<comment type="catalytic activity">
    <reaction evidence="1">
        <text>ATP + protein L-histidine = ADP + protein N-phospho-L-histidine.</text>
        <dbReference type="EC" id="2.7.13.3"/>
    </reaction>
</comment>
<evidence type="ECO:0000256" key="1">
    <source>
        <dbReference type="ARBA" id="ARBA00000085"/>
    </source>
</evidence>
<evidence type="ECO:0000313" key="6">
    <source>
        <dbReference type="Proteomes" id="UP001254759"/>
    </source>
</evidence>
<dbReference type="EC" id="2.7.13.3" evidence="2"/>
<dbReference type="Gene3D" id="3.30.565.10">
    <property type="entry name" value="Histidine kinase-like ATPase, C-terminal domain"/>
    <property type="match status" value="1"/>
</dbReference>
<protein>
    <recommendedName>
        <fullName evidence="2">histidine kinase</fullName>
        <ecNumber evidence="2">2.7.13.3</ecNumber>
    </recommendedName>
</protein>
<dbReference type="PANTHER" id="PTHR43065:SF42">
    <property type="entry name" value="TWO-COMPONENT SENSOR PPRA"/>
    <property type="match status" value="1"/>
</dbReference>
<comment type="caution">
    <text evidence="5">The sequence shown here is derived from an EMBL/GenBank/DDBJ whole genome shotgun (WGS) entry which is preliminary data.</text>
</comment>
<dbReference type="PRINTS" id="PR00344">
    <property type="entry name" value="BCTRLSENSOR"/>
</dbReference>
<dbReference type="PROSITE" id="PS50109">
    <property type="entry name" value="HIS_KIN"/>
    <property type="match status" value="1"/>
</dbReference>
<dbReference type="SMART" id="SM00387">
    <property type="entry name" value="HATPase_c"/>
    <property type="match status" value="1"/>
</dbReference>
<dbReference type="SUPFAM" id="SSF47384">
    <property type="entry name" value="Homodimeric domain of signal transducing histidine kinase"/>
    <property type="match status" value="1"/>
</dbReference>
<keyword evidence="3" id="KW-1133">Transmembrane helix</keyword>
<feature type="transmembrane region" description="Helical" evidence="3">
    <location>
        <begin position="28"/>
        <end position="46"/>
    </location>
</feature>
<dbReference type="InterPro" id="IPR005467">
    <property type="entry name" value="His_kinase_dom"/>
</dbReference>
<dbReference type="InterPro" id="IPR036097">
    <property type="entry name" value="HisK_dim/P_sf"/>
</dbReference>
<dbReference type="InterPro" id="IPR036890">
    <property type="entry name" value="HATPase_C_sf"/>
</dbReference>
<dbReference type="Gene3D" id="1.10.287.130">
    <property type="match status" value="1"/>
</dbReference>
<keyword evidence="3" id="KW-0472">Membrane</keyword>
<dbReference type="InterPro" id="IPR003594">
    <property type="entry name" value="HATPase_dom"/>
</dbReference>
<feature type="domain" description="Histidine kinase" evidence="4">
    <location>
        <begin position="232"/>
        <end position="448"/>
    </location>
</feature>
<dbReference type="Proteomes" id="UP001254759">
    <property type="component" value="Unassembled WGS sequence"/>
</dbReference>
<proteinExistence type="predicted"/>
<keyword evidence="6" id="KW-1185">Reference proteome</keyword>
<evidence type="ECO:0000259" key="4">
    <source>
        <dbReference type="PROSITE" id="PS50109"/>
    </source>
</evidence>
<accession>A0ABU1RMS1</accession>
<dbReference type="InterPro" id="IPR004358">
    <property type="entry name" value="Sig_transdc_His_kin-like_C"/>
</dbReference>
<keyword evidence="3" id="KW-0812">Transmembrane</keyword>
<dbReference type="RefSeq" id="WP_310089713.1">
    <property type="nucleotide sequence ID" value="NZ_JAVDTT010000001.1"/>
</dbReference>
<dbReference type="EMBL" id="JAVDTT010000001">
    <property type="protein sequence ID" value="MDR6839907.1"/>
    <property type="molecule type" value="Genomic_DNA"/>
</dbReference>
<evidence type="ECO:0000313" key="5">
    <source>
        <dbReference type="EMBL" id="MDR6839907.1"/>
    </source>
</evidence>
<organism evidence="5 6">
    <name type="scientific">Pseudoxanthomonas sacheonensis</name>
    <dbReference type="NCBI Taxonomy" id="443615"/>
    <lineage>
        <taxon>Bacteria</taxon>
        <taxon>Pseudomonadati</taxon>
        <taxon>Pseudomonadota</taxon>
        <taxon>Gammaproteobacteria</taxon>
        <taxon>Lysobacterales</taxon>
        <taxon>Lysobacteraceae</taxon>
        <taxon>Pseudoxanthomonas</taxon>
    </lineage>
</organism>
<evidence type="ECO:0000256" key="3">
    <source>
        <dbReference type="SAM" id="Phobius"/>
    </source>
</evidence>
<name>A0ABU1RMS1_9GAMM</name>
<keyword evidence="5" id="KW-0808">Transferase</keyword>